<organism evidence="2 3">
    <name type="scientific">Mycena albidolilacea</name>
    <dbReference type="NCBI Taxonomy" id="1033008"/>
    <lineage>
        <taxon>Eukaryota</taxon>
        <taxon>Fungi</taxon>
        <taxon>Dikarya</taxon>
        <taxon>Basidiomycota</taxon>
        <taxon>Agaricomycotina</taxon>
        <taxon>Agaricomycetes</taxon>
        <taxon>Agaricomycetidae</taxon>
        <taxon>Agaricales</taxon>
        <taxon>Marasmiineae</taxon>
        <taxon>Mycenaceae</taxon>
        <taxon>Mycena</taxon>
    </lineage>
</organism>
<accession>A0AAD6Z251</accession>
<dbReference type="AlphaFoldDB" id="A0AAD6Z251"/>
<evidence type="ECO:0000313" key="3">
    <source>
        <dbReference type="Proteomes" id="UP001218218"/>
    </source>
</evidence>
<dbReference type="EMBL" id="JARIHO010000102">
    <property type="protein sequence ID" value="KAJ7303766.1"/>
    <property type="molecule type" value="Genomic_DNA"/>
</dbReference>
<proteinExistence type="predicted"/>
<evidence type="ECO:0000313" key="2">
    <source>
        <dbReference type="EMBL" id="KAJ7303766.1"/>
    </source>
</evidence>
<feature type="domain" description="DUF7730" evidence="1">
    <location>
        <begin position="72"/>
        <end position="194"/>
    </location>
</feature>
<comment type="caution">
    <text evidence="2">The sequence shown here is derived from an EMBL/GenBank/DDBJ whole genome shotgun (WGS) entry which is preliminary data.</text>
</comment>
<dbReference type="PANTHER" id="PTHR38790">
    <property type="entry name" value="2EXR DOMAIN-CONTAINING PROTEIN-RELATED"/>
    <property type="match status" value="1"/>
</dbReference>
<dbReference type="Pfam" id="PF24864">
    <property type="entry name" value="DUF7730"/>
    <property type="match status" value="1"/>
</dbReference>
<protein>
    <recommendedName>
        <fullName evidence="1">DUF7730 domain-containing protein</fullName>
    </recommendedName>
</protein>
<gene>
    <name evidence="2" type="ORF">DFH08DRAFT_903459</name>
</gene>
<dbReference type="InterPro" id="IPR056632">
    <property type="entry name" value="DUF7730"/>
</dbReference>
<sequence>MPLAASKAISKAAGTFFEYFSVILCCPCLCAIFVCGGVGGKCGGKHVLPTLPDPLPFPTPRIDIQHLPVKEQPQSCYLLSKLPLELRQCIFEQVLGGRLIDLLVVDAASKGWRMVWSRCYVLVDNLAHARTRNIPPATADQLSPALLRSCRQIYAEALPILHQRNTFSFCASHLEMLVRYGLGEYCLPDIRSVYVYELRPSSASGWKDVFVVLHRMGLERVAFELKAEPEMEELDPRIEYSWARRVLKLRNLRRLELWLYYGAGEDPELVERLRGLMIGPGADGRYQMFPEQCRIEAQKI</sequence>
<reference evidence="2" key="1">
    <citation type="submission" date="2023-03" db="EMBL/GenBank/DDBJ databases">
        <title>Massive genome expansion in bonnet fungi (Mycena s.s.) driven by repeated elements and novel gene families across ecological guilds.</title>
        <authorList>
            <consortium name="Lawrence Berkeley National Laboratory"/>
            <person name="Harder C.B."/>
            <person name="Miyauchi S."/>
            <person name="Viragh M."/>
            <person name="Kuo A."/>
            <person name="Thoen E."/>
            <person name="Andreopoulos B."/>
            <person name="Lu D."/>
            <person name="Skrede I."/>
            <person name="Drula E."/>
            <person name="Henrissat B."/>
            <person name="Morin E."/>
            <person name="Kohler A."/>
            <person name="Barry K."/>
            <person name="LaButti K."/>
            <person name="Morin E."/>
            <person name="Salamov A."/>
            <person name="Lipzen A."/>
            <person name="Mereny Z."/>
            <person name="Hegedus B."/>
            <person name="Baldrian P."/>
            <person name="Stursova M."/>
            <person name="Weitz H."/>
            <person name="Taylor A."/>
            <person name="Grigoriev I.V."/>
            <person name="Nagy L.G."/>
            <person name="Martin F."/>
            <person name="Kauserud H."/>
        </authorList>
    </citation>
    <scope>NUCLEOTIDE SEQUENCE</scope>
    <source>
        <strain evidence="2">CBHHK002</strain>
    </source>
</reference>
<evidence type="ECO:0000259" key="1">
    <source>
        <dbReference type="Pfam" id="PF24864"/>
    </source>
</evidence>
<name>A0AAD6Z251_9AGAR</name>
<keyword evidence="3" id="KW-1185">Reference proteome</keyword>
<dbReference type="Proteomes" id="UP001218218">
    <property type="component" value="Unassembled WGS sequence"/>
</dbReference>